<feature type="compositionally biased region" description="Basic and acidic residues" evidence="1">
    <location>
        <begin position="312"/>
        <end position="345"/>
    </location>
</feature>
<dbReference type="OrthoDB" id="9978173at2759"/>
<evidence type="ECO:0000256" key="1">
    <source>
        <dbReference type="SAM" id="MobiDB-lite"/>
    </source>
</evidence>
<dbReference type="AlphaFoldDB" id="A0A2S6BZ97"/>
<dbReference type="InterPro" id="IPR025533">
    <property type="entry name" value="DUF4419"/>
</dbReference>
<evidence type="ECO:0000313" key="2">
    <source>
        <dbReference type="EMBL" id="PPJ52795.1"/>
    </source>
</evidence>
<gene>
    <name evidence="2" type="ORF">CBER1_11284</name>
</gene>
<comment type="caution">
    <text evidence="2">The sequence shown here is derived from an EMBL/GenBank/DDBJ whole genome shotgun (WGS) entry which is preliminary data.</text>
</comment>
<reference evidence="3" key="1">
    <citation type="journal article" date="2017" name="bioRxiv">
        <title>Conservation of a gene cluster reveals novel cercosporin biosynthetic mechanisms and extends production to the genus Colletotrichum.</title>
        <authorList>
            <person name="de Jonge R."/>
            <person name="Ebert M.K."/>
            <person name="Huitt-Roehl C.R."/>
            <person name="Pal P."/>
            <person name="Suttle J.C."/>
            <person name="Spanner R.E."/>
            <person name="Neubauer J.D."/>
            <person name="Jurick W.M.II."/>
            <person name="Stott K.A."/>
            <person name="Secor G.A."/>
            <person name="Thomma B.P.H.J."/>
            <person name="Van de Peer Y."/>
            <person name="Townsend C.A."/>
            <person name="Bolton M.D."/>
        </authorList>
    </citation>
    <scope>NUCLEOTIDE SEQUENCE [LARGE SCALE GENOMIC DNA]</scope>
    <source>
        <strain evidence="3">CBS538.71</strain>
    </source>
</reference>
<proteinExistence type="predicted"/>
<dbReference type="PANTHER" id="PTHR31252">
    <property type="entry name" value="DUF4419 DOMAIN-CONTAINING PROTEIN"/>
    <property type="match status" value="1"/>
</dbReference>
<feature type="region of interest" description="Disordered" evidence="1">
    <location>
        <begin position="258"/>
        <end position="287"/>
    </location>
</feature>
<sequence length="345" mass="38777">MSAEKRAKQRHPSKLLLVRPLECDPHIAIEPEDVWFAILAQVSFYINAYAEKLRHLFVAHQGRKKLVIEQVGTLPSADIGGLAVQMTNEIQKNIVDPSLRTWIMPYFTTTTTEEEHVVAMGLICGIPTVTLLGEKEDWEDIEKRLDKLQILGKEPKQFSDMLRPILKYFLMSFEEPAAPAVEDFRGKIAHHQSGGNGPTHLSGWIAAFCFWDEKGQSLFRLPDRNGCDLDVPVTLNDNGKVHHTKMLAGSVGIQASCSPSQLSTGMPSLKQNSSSTGDASRTATIGSTQLDTLQPVCGWWMFEIDPDAPDPETQRKLREQKQSEHMRKQSEDMRKQLDDSRKRCA</sequence>
<evidence type="ECO:0000313" key="3">
    <source>
        <dbReference type="Proteomes" id="UP000237631"/>
    </source>
</evidence>
<name>A0A2S6BZ97_9PEZI</name>
<dbReference type="PANTHER" id="PTHR31252:SF11">
    <property type="entry name" value="DUF4419 DOMAIN-CONTAINING PROTEIN"/>
    <property type="match status" value="1"/>
</dbReference>
<dbReference type="Proteomes" id="UP000237631">
    <property type="component" value="Unassembled WGS sequence"/>
</dbReference>
<keyword evidence="3" id="KW-1185">Reference proteome</keyword>
<protein>
    <submittedName>
        <fullName evidence="2">Uncharacterized protein</fullName>
    </submittedName>
</protein>
<dbReference type="EMBL" id="PNEN01001660">
    <property type="protein sequence ID" value="PPJ52795.1"/>
    <property type="molecule type" value="Genomic_DNA"/>
</dbReference>
<dbReference type="Pfam" id="PF14388">
    <property type="entry name" value="DUF4419"/>
    <property type="match status" value="1"/>
</dbReference>
<organism evidence="2 3">
    <name type="scientific">Cercospora berteroae</name>
    <dbReference type="NCBI Taxonomy" id="357750"/>
    <lineage>
        <taxon>Eukaryota</taxon>
        <taxon>Fungi</taxon>
        <taxon>Dikarya</taxon>
        <taxon>Ascomycota</taxon>
        <taxon>Pezizomycotina</taxon>
        <taxon>Dothideomycetes</taxon>
        <taxon>Dothideomycetidae</taxon>
        <taxon>Mycosphaerellales</taxon>
        <taxon>Mycosphaerellaceae</taxon>
        <taxon>Cercospora</taxon>
    </lineage>
</organism>
<feature type="region of interest" description="Disordered" evidence="1">
    <location>
        <begin position="304"/>
        <end position="345"/>
    </location>
</feature>
<accession>A0A2S6BZ97</accession>